<keyword evidence="4" id="KW-1185">Reference proteome</keyword>
<accession>L1K4B8</accession>
<dbReference type="GeneID" id="17311968"/>
<dbReference type="PANTHER" id="PTHR31407">
    <property type="match status" value="1"/>
</dbReference>
<dbReference type="STRING" id="905079.L1K4B8"/>
<dbReference type="AlphaFoldDB" id="L1K4B8"/>
<sequence length="191" mass="20606">MLGGRIQPSKHSAVSSTGTICTGVLFAGGFPQLGIAETEQETRYENEKFSFGLSYPSTWKKSTKPVRTHLEEVQFKKGGGTEIGIVVDPVKIESITEFGTAKEVAKRVVGVERAKDGVTSAKLIAASQTEKSGIPYYMIEYESSSSRGDKHFISKAGTLNVLLYLTAKTSKFLEDEAALRAGAESFEVSAL</sequence>
<dbReference type="KEGG" id="gtt:GUITHDRAFT_98988"/>
<dbReference type="PANTHER" id="PTHR31407:SF16">
    <property type="entry name" value="PSBP DOMAIN-CONTAINING PROTEIN 7, CHLOROPLASTIC"/>
    <property type="match status" value="1"/>
</dbReference>
<dbReference type="EMBL" id="JH992965">
    <property type="protein sequence ID" value="EKX55208.1"/>
    <property type="molecule type" value="Genomic_DNA"/>
</dbReference>
<dbReference type="PaxDb" id="55529-EKX55208"/>
<dbReference type="SUPFAM" id="SSF55724">
    <property type="entry name" value="Mog1p/PsbP-like"/>
    <property type="match status" value="1"/>
</dbReference>
<dbReference type="eggNOG" id="ENOG502S9US">
    <property type="taxonomic scope" value="Eukaryota"/>
</dbReference>
<dbReference type="GO" id="GO:0019898">
    <property type="term" value="C:extrinsic component of membrane"/>
    <property type="evidence" value="ECO:0007669"/>
    <property type="project" value="InterPro"/>
</dbReference>
<dbReference type="Proteomes" id="UP000011087">
    <property type="component" value="Unassembled WGS sequence"/>
</dbReference>
<dbReference type="EnsemblProtists" id="EKX55208">
    <property type="protein sequence ID" value="EKX55208"/>
    <property type="gene ID" value="GUITHDRAFT_98988"/>
</dbReference>
<reference evidence="4" key="2">
    <citation type="submission" date="2012-11" db="EMBL/GenBank/DDBJ databases">
        <authorList>
            <person name="Kuo A."/>
            <person name="Curtis B.A."/>
            <person name="Tanifuji G."/>
            <person name="Burki F."/>
            <person name="Gruber A."/>
            <person name="Irimia M."/>
            <person name="Maruyama S."/>
            <person name="Arias M.C."/>
            <person name="Ball S.G."/>
            <person name="Gile G.H."/>
            <person name="Hirakawa Y."/>
            <person name="Hopkins J.F."/>
            <person name="Rensing S.A."/>
            <person name="Schmutz J."/>
            <person name="Symeonidi A."/>
            <person name="Elias M."/>
            <person name="Eveleigh R.J."/>
            <person name="Herman E.K."/>
            <person name="Klute M.J."/>
            <person name="Nakayama T."/>
            <person name="Obornik M."/>
            <person name="Reyes-Prieto A."/>
            <person name="Armbrust E.V."/>
            <person name="Aves S.J."/>
            <person name="Beiko R.G."/>
            <person name="Coutinho P."/>
            <person name="Dacks J.B."/>
            <person name="Durnford D.G."/>
            <person name="Fast N.M."/>
            <person name="Green B.R."/>
            <person name="Grisdale C."/>
            <person name="Hempe F."/>
            <person name="Henrissat B."/>
            <person name="Hoppner M.P."/>
            <person name="Ishida K.-I."/>
            <person name="Kim E."/>
            <person name="Koreny L."/>
            <person name="Kroth P.G."/>
            <person name="Liu Y."/>
            <person name="Malik S.-B."/>
            <person name="Maier U.G."/>
            <person name="McRose D."/>
            <person name="Mock T."/>
            <person name="Neilson J.A."/>
            <person name="Onodera N.T."/>
            <person name="Poole A.M."/>
            <person name="Pritham E.J."/>
            <person name="Richards T.A."/>
            <person name="Rocap G."/>
            <person name="Roy S.W."/>
            <person name="Sarai C."/>
            <person name="Schaack S."/>
            <person name="Shirato S."/>
            <person name="Slamovits C.H."/>
            <person name="Spencer D.F."/>
            <person name="Suzuki S."/>
            <person name="Worden A.Z."/>
            <person name="Zauner S."/>
            <person name="Barry K."/>
            <person name="Bell C."/>
            <person name="Bharti A.K."/>
            <person name="Crow J.A."/>
            <person name="Grimwood J."/>
            <person name="Kramer R."/>
            <person name="Lindquist E."/>
            <person name="Lucas S."/>
            <person name="Salamov A."/>
            <person name="McFadden G.I."/>
            <person name="Lane C.E."/>
            <person name="Keeling P.J."/>
            <person name="Gray M.W."/>
            <person name="Grigoriev I.V."/>
            <person name="Archibald J.M."/>
        </authorList>
    </citation>
    <scope>NUCLEOTIDE SEQUENCE</scope>
    <source>
        <strain evidence="4">CCMP2712</strain>
    </source>
</reference>
<feature type="domain" description="PsbP C-terminal" evidence="1">
    <location>
        <begin position="42"/>
        <end position="188"/>
    </location>
</feature>
<proteinExistence type="predicted"/>
<evidence type="ECO:0000259" key="1">
    <source>
        <dbReference type="Pfam" id="PF01789"/>
    </source>
</evidence>
<dbReference type="GO" id="GO:0005509">
    <property type="term" value="F:calcium ion binding"/>
    <property type="evidence" value="ECO:0007669"/>
    <property type="project" value="InterPro"/>
</dbReference>
<dbReference type="HOGENOM" id="CLU_1423952_0_0_1"/>
<dbReference type="GO" id="GO:0009523">
    <property type="term" value="C:photosystem II"/>
    <property type="evidence" value="ECO:0007669"/>
    <property type="project" value="InterPro"/>
</dbReference>
<dbReference type="Gene3D" id="3.40.1000.10">
    <property type="entry name" value="Mog1/PsbP, alpha/beta/alpha sandwich"/>
    <property type="match status" value="1"/>
</dbReference>
<dbReference type="InterPro" id="IPR016123">
    <property type="entry name" value="Mog1/PsbP_a/b/a-sand"/>
</dbReference>
<dbReference type="Pfam" id="PF01789">
    <property type="entry name" value="PsbP"/>
    <property type="match status" value="1"/>
</dbReference>
<evidence type="ECO:0000313" key="2">
    <source>
        <dbReference type="EMBL" id="EKX55208.1"/>
    </source>
</evidence>
<reference evidence="3" key="3">
    <citation type="submission" date="2016-03" db="UniProtKB">
        <authorList>
            <consortium name="EnsemblProtists"/>
        </authorList>
    </citation>
    <scope>IDENTIFICATION</scope>
</reference>
<protein>
    <recommendedName>
        <fullName evidence="1">PsbP C-terminal domain-containing protein</fullName>
    </recommendedName>
</protein>
<evidence type="ECO:0000313" key="4">
    <source>
        <dbReference type="Proteomes" id="UP000011087"/>
    </source>
</evidence>
<dbReference type="RefSeq" id="XP_005842188.1">
    <property type="nucleotide sequence ID" value="XM_005842131.1"/>
</dbReference>
<gene>
    <name evidence="2" type="ORF">GUITHDRAFT_98988</name>
</gene>
<dbReference type="OrthoDB" id="2020701at2759"/>
<dbReference type="InterPro" id="IPR002683">
    <property type="entry name" value="PsbP_C"/>
</dbReference>
<evidence type="ECO:0000313" key="3">
    <source>
        <dbReference type="EnsemblProtists" id="EKX55208"/>
    </source>
</evidence>
<reference evidence="2 4" key="1">
    <citation type="journal article" date="2012" name="Nature">
        <title>Algal genomes reveal evolutionary mosaicism and the fate of nucleomorphs.</title>
        <authorList>
            <consortium name="DOE Joint Genome Institute"/>
            <person name="Curtis B.A."/>
            <person name="Tanifuji G."/>
            <person name="Burki F."/>
            <person name="Gruber A."/>
            <person name="Irimia M."/>
            <person name="Maruyama S."/>
            <person name="Arias M.C."/>
            <person name="Ball S.G."/>
            <person name="Gile G.H."/>
            <person name="Hirakawa Y."/>
            <person name="Hopkins J.F."/>
            <person name="Kuo A."/>
            <person name="Rensing S.A."/>
            <person name="Schmutz J."/>
            <person name="Symeonidi A."/>
            <person name="Elias M."/>
            <person name="Eveleigh R.J."/>
            <person name="Herman E.K."/>
            <person name="Klute M.J."/>
            <person name="Nakayama T."/>
            <person name="Obornik M."/>
            <person name="Reyes-Prieto A."/>
            <person name="Armbrust E.V."/>
            <person name="Aves S.J."/>
            <person name="Beiko R.G."/>
            <person name="Coutinho P."/>
            <person name="Dacks J.B."/>
            <person name="Durnford D.G."/>
            <person name="Fast N.M."/>
            <person name="Green B.R."/>
            <person name="Grisdale C.J."/>
            <person name="Hempel F."/>
            <person name="Henrissat B."/>
            <person name="Hoppner M.P."/>
            <person name="Ishida K."/>
            <person name="Kim E."/>
            <person name="Koreny L."/>
            <person name="Kroth P.G."/>
            <person name="Liu Y."/>
            <person name="Malik S.B."/>
            <person name="Maier U.G."/>
            <person name="McRose D."/>
            <person name="Mock T."/>
            <person name="Neilson J.A."/>
            <person name="Onodera N.T."/>
            <person name="Poole A.M."/>
            <person name="Pritham E.J."/>
            <person name="Richards T.A."/>
            <person name="Rocap G."/>
            <person name="Roy S.W."/>
            <person name="Sarai C."/>
            <person name="Schaack S."/>
            <person name="Shirato S."/>
            <person name="Slamovits C.H."/>
            <person name="Spencer D.F."/>
            <person name="Suzuki S."/>
            <person name="Worden A.Z."/>
            <person name="Zauner S."/>
            <person name="Barry K."/>
            <person name="Bell C."/>
            <person name="Bharti A.K."/>
            <person name="Crow J.A."/>
            <person name="Grimwood J."/>
            <person name="Kramer R."/>
            <person name="Lindquist E."/>
            <person name="Lucas S."/>
            <person name="Salamov A."/>
            <person name="McFadden G.I."/>
            <person name="Lane C.E."/>
            <person name="Keeling P.J."/>
            <person name="Gray M.W."/>
            <person name="Grigoriev I.V."/>
            <person name="Archibald J.M."/>
        </authorList>
    </citation>
    <scope>NUCLEOTIDE SEQUENCE</scope>
    <source>
        <strain evidence="2 4">CCMP2712</strain>
    </source>
</reference>
<organism evidence="2">
    <name type="scientific">Guillardia theta (strain CCMP2712)</name>
    <name type="common">Cryptophyte</name>
    <dbReference type="NCBI Taxonomy" id="905079"/>
    <lineage>
        <taxon>Eukaryota</taxon>
        <taxon>Cryptophyceae</taxon>
        <taxon>Pyrenomonadales</taxon>
        <taxon>Geminigeraceae</taxon>
        <taxon>Guillardia</taxon>
    </lineage>
</organism>
<name>L1K4B8_GUITC</name>
<dbReference type="GO" id="GO:0015979">
    <property type="term" value="P:photosynthesis"/>
    <property type="evidence" value="ECO:0007669"/>
    <property type="project" value="InterPro"/>
</dbReference>